<evidence type="ECO:0000256" key="1">
    <source>
        <dbReference type="ARBA" id="ARBA00004127"/>
    </source>
</evidence>
<organism evidence="12 13">
    <name type="scientific">Anisodus tanguticus</name>
    <dbReference type="NCBI Taxonomy" id="243964"/>
    <lineage>
        <taxon>Eukaryota</taxon>
        <taxon>Viridiplantae</taxon>
        <taxon>Streptophyta</taxon>
        <taxon>Embryophyta</taxon>
        <taxon>Tracheophyta</taxon>
        <taxon>Spermatophyta</taxon>
        <taxon>Magnoliopsida</taxon>
        <taxon>eudicotyledons</taxon>
        <taxon>Gunneridae</taxon>
        <taxon>Pentapetalae</taxon>
        <taxon>asterids</taxon>
        <taxon>lamiids</taxon>
        <taxon>Solanales</taxon>
        <taxon>Solanaceae</taxon>
        <taxon>Solanoideae</taxon>
        <taxon>Hyoscyameae</taxon>
        <taxon>Anisodus</taxon>
    </lineage>
</organism>
<keyword evidence="9" id="KW-0407">Ion channel</keyword>
<keyword evidence="4" id="KW-0812">Transmembrane</keyword>
<evidence type="ECO:0000256" key="9">
    <source>
        <dbReference type="ARBA" id="ARBA00023303"/>
    </source>
</evidence>
<evidence type="ECO:0000256" key="8">
    <source>
        <dbReference type="ARBA" id="ARBA00023286"/>
    </source>
</evidence>
<gene>
    <name evidence="12" type="ORF">RND71_042560</name>
</gene>
<comment type="similarity">
    <text evidence="2">Belongs to the cyclic nucleotide-gated cation channel (TC 1.A.1.5) family.</text>
</comment>
<evidence type="ECO:0000256" key="3">
    <source>
        <dbReference type="ARBA" id="ARBA00022448"/>
    </source>
</evidence>
<dbReference type="Gene3D" id="2.60.120.10">
    <property type="entry name" value="Jelly Rolls"/>
    <property type="match status" value="1"/>
</dbReference>
<evidence type="ECO:0000256" key="5">
    <source>
        <dbReference type="ARBA" id="ARBA00022989"/>
    </source>
</evidence>
<dbReference type="EMBL" id="JAVYJV010000024">
    <property type="protein sequence ID" value="KAK4338073.1"/>
    <property type="molecule type" value="Genomic_DNA"/>
</dbReference>
<dbReference type="FunFam" id="2.60.120.10:FF:000024">
    <property type="entry name" value="Cyclic nucleotide-gated ion channel 1"/>
    <property type="match status" value="1"/>
</dbReference>
<comment type="caution">
    <text evidence="12">The sequence shown here is derived from an EMBL/GenBank/DDBJ whole genome shotgun (WGS) entry which is preliminary data.</text>
</comment>
<comment type="subcellular location">
    <subcellularLocation>
        <location evidence="1">Endomembrane system</location>
        <topology evidence="1">Multi-pass membrane protein</topology>
    </subcellularLocation>
</comment>
<evidence type="ECO:0000256" key="2">
    <source>
        <dbReference type="ARBA" id="ARBA00010486"/>
    </source>
</evidence>
<dbReference type="SUPFAM" id="SSF51206">
    <property type="entry name" value="cAMP-binding domain-like"/>
    <property type="match status" value="1"/>
</dbReference>
<dbReference type="Proteomes" id="UP001291623">
    <property type="component" value="Unassembled WGS sequence"/>
</dbReference>
<dbReference type="PANTHER" id="PTHR45651:SF9">
    <property type="entry name" value="CYCLIC NUCLEOTIDE-GATED ION CHANNEL 14-RELATED"/>
    <property type="match status" value="1"/>
</dbReference>
<name>A0AAE1QSM7_9SOLA</name>
<evidence type="ECO:0000259" key="11">
    <source>
        <dbReference type="PROSITE" id="PS50042"/>
    </source>
</evidence>
<sequence>MEFKKSKTVRLEEWRLKRRDTEEWMRHRQLPQDLQERVRRFVQYKWLATRGVDEESILHALPSDLRRDIQRHLCLDLVRRVPFFSQMDDQLLDAICERLVSSLSTQGTYIVREGDPVTEMLFVIRGTLESSTTNGGRTGFFNSITLRPGDFCGEELLAWALLPRSTLNLPSSTRTVRALSEVEAFALRAEDLKFVANQFRRLHSKKLQHTFRYYSHHWRTWAACFVQAAWRRFKRRKLANHLSRSESLSYAPEDDQSAYESEDDQQKKATPANSSNVIQNLGVTLSASRFAAHTRRGVQKMKDMDMPKLQKPEEPDFSAEPDDE</sequence>
<keyword evidence="13" id="KW-1185">Reference proteome</keyword>
<dbReference type="GO" id="GO:0012505">
    <property type="term" value="C:endomembrane system"/>
    <property type="evidence" value="ECO:0007669"/>
    <property type="project" value="UniProtKB-SubCell"/>
</dbReference>
<evidence type="ECO:0000256" key="6">
    <source>
        <dbReference type="ARBA" id="ARBA00023065"/>
    </source>
</evidence>
<dbReference type="Pfam" id="PF00027">
    <property type="entry name" value="cNMP_binding"/>
    <property type="match status" value="1"/>
</dbReference>
<dbReference type="InterPro" id="IPR014710">
    <property type="entry name" value="RmlC-like_jellyroll"/>
</dbReference>
<dbReference type="GO" id="GO:0034220">
    <property type="term" value="P:monoatomic ion transmembrane transport"/>
    <property type="evidence" value="ECO:0007669"/>
    <property type="project" value="UniProtKB-KW"/>
</dbReference>
<reference evidence="12" key="1">
    <citation type="submission" date="2023-12" db="EMBL/GenBank/DDBJ databases">
        <title>Genome assembly of Anisodus tanguticus.</title>
        <authorList>
            <person name="Wang Y.-J."/>
        </authorList>
    </citation>
    <scope>NUCLEOTIDE SEQUENCE</scope>
    <source>
        <strain evidence="12">KB-2021</strain>
        <tissue evidence="12">Leaf</tissue>
    </source>
</reference>
<evidence type="ECO:0000313" key="13">
    <source>
        <dbReference type="Proteomes" id="UP001291623"/>
    </source>
</evidence>
<feature type="region of interest" description="Disordered" evidence="10">
    <location>
        <begin position="292"/>
        <end position="324"/>
    </location>
</feature>
<dbReference type="SMART" id="SM00100">
    <property type="entry name" value="cNMP"/>
    <property type="match status" value="1"/>
</dbReference>
<keyword evidence="6" id="KW-0406">Ion transport</keyword>
<proteinExistence type="inferred from homology"/>
<feature type="compositionally biased region" description="Basic and acidic residues" evidence="10">
    <location>
        <begin position="300"/>
        <end position="314"/>
    </location>
</feature>
<evidence type="ECO:0000256" key="7">
    <source>
        <dbReference type="ARBA" id="ARBA00023136"/>
    </source>
</evidence>
<accession>A0AAE1QSM7</accession>
<feature type="domain" description="Cyclic nucleotide-binding" evidence="11">
    <location>
        <begin position="83"/>
        <end position="166"/>
    </location>
</feature>
<dbReference type="Gene3D" id="1.10.287.630">
    <property type="entry name" value="Helix hairpin bin"/>
    <property type="match status" value="1"/>
</dbReference>
<keyword evidence="5" id="KW-1133">Transmembrane helix</keyword>
<evidence type="ECO:0000313" key="12">
    <source>
        <dbReference type="EMBL" id="KAK4338073.1"/>
    </source>
</evidence>
<feature type="region of interest" description="Disordered" evidence="10">
    <location>
        <begin position="244"/>
        <end position="278"/>
    </location>
</feature>
<feature type="compositionally biased region" description="Acidic residues" evidence="10">
    <location>
        <begin position="252"/>
        <end position="263"/>
    </location>
</feature>
<keyword evidence="7" id="KW-0472">Membrane</keyword>
<dbReference type="InterPro" id="IPR018490">
    <property type="entry name" value="cNMP-bd_dom_sf"/>
</dbReference>
<feature type="compositionally biased region" description="Acidic residues" evidence="10">
    <location>
        <begin position="315"/>
        <end position="324"/>
    </location>
</feature>
<dbReference type="FunFam" id="1.10.287.630:FF:000003">
    <property type="entry name" value="Cyclic nucleotide-gated ion channel 1"/>
    <property type="match status" value="1"/>
</dbReference>
<keyword evidence="3" id="KW-0813">Transport</keyword>
<keyword evidence="8" id="KW-1071">Ligand-gated ion channel</keyword>
<evidence type="ECO:0000256" key="4">
    <source>
        <dbReference type="ARBA" id="ARBA00022692"/>
    </source>
</evidence>
<protein>
    <recommendedName>
        <fullName evidence="11">Cyclic nucleotide-binding domain-containing protein</fullName>
    </recommendedName>
</protein>
<evidence type="ECO:0000256" key="10">
    <source>
        <dbReference type="SAM" id="MobiDB-lite"/>
    </source>
</evidence>
<dbReference type="CDD" id="cd00038">
    <property type="entry name" value="CAP_ED"/>
    <property type="match status" value="1"/>
</dbReference>
<dbReference type="AlphaFoldDB" id="A0AAE1QSM7"/>
<dbReference type="PANTHER" id="PTHR45651">
    <property type="entry name" value="CYCLIC NUCLEOTIDE-GATED ION CHANNEL 15-RELATED-RELATED"/>
    <property type="match status" value="1"/>
</dbReference>
<dbReference type="InterPro" id="IPR000595">
    <property type="entry name" value="cNMP-bd_dom"/>
</dbReference>
<dbReference type="PROSITE" id="PS50042">
    <property type="entry name" value="CNMP_BINDING_3"/>
    <property type="match status" value="1"/>
</dbReference>